<dbReference type="OrthoDB" id="1901158at2759"/>
<evidence type="ECO:0000313" key="2">
    <source>
        <dbReference type="Proteomes" id="UP000631114"/>
    </source>
</evidence>
<proteinExistence type="predicted"/>
<reference evidence="1 2" key="1">
    <citation type="submission" date="2020-10" db="EMBL/GenBank/DDBJ databases">
        <title>The Coptis chinensis genome and diversification of protoberbering-type alkaloids.</title>
        <authorList>
            <person name="Wang B."/>
            <person name="Shu S."/>
            <person name="Song C."/>
            <person name="Liu Y."/>
        </authorList>
    </citation>
    <scope>NUCLEOTIDE SEQUENCE [LARGE SCALE GENOMIC DNA]</scope>
    <source>
        <strain evidence="1">HL-2020</strain>
        <tissue evidence="1">Leaf</tissue>
    </source>
</reference>
<organism evidence="1 2">
    <name type="scientific">Coptis chinensis</name>
    <dbReference type="NCBI Taxonomy" id="261450"/>
    <lineage>
        <taxon>Eukaryota</taxon>
        <taxon>Viridiplantae</taxon>
        <taxon>Streptophyta</taxon>
        <taxon>Embryophyta</taxon>
        <taxon>Tracheophyta</taxon>
        <taxon>Spermatophyta</taxon>
        <taxon>Magnoliopsida</taxon>
        <taxon>Ranunculales</taxon>
        <taxon>Ranunculaceae</taxon>
        <taxon>Coptidoideae</taxon>
        <taxon>Coptis</taxon>
    </lineage>
</organism>
<keyword evidence="2" id="KW-1185">Reference proteome</keyword>
<sequence length="90" mass="9840">MNMFEFANPPVNPPAKTLSPPLKVILLGRDGVPVGRGYVMTTTANICHGRGILGGEKKIYIQEVLLPNAPIYDGPQFGCSDPFIWLESRL</sequence>
<dbReference type="EMBL" id="JADFTS010000004">
    <property type="protein sequence ID" value="KAF9610503.1"/>
    <property type="molecule type" value="Genomic_DNA"/>
</dbReference>
<protein>
    <submittedName>
        <fullName evidence="1">Uncharacterized protein</fullName>
    </submittedName>
</protein>
<gene>
    <name evidence="1" type="ORF">IFM89_022746</name>
</gene>
<comment type="caution">
    <text evidence="1">The sequence shown here is derived from an EMBL/GenBank/DDBJ whole genome shotgun (WGS) entry which is preliminary data.</text>
</comment>
<name>A0A835I5S7_9MAGN</name>
<evidence type="ECO:0000313" key="1">
    <source>
        <dbReference type="EMBL" id="KAF9610503.1"/>
    </source>
</evidence>
<dbReference type="AlphaFoldDB" id="A0A835I5S7"/>
<accession>A0A835I5S7</accession>
<dbReference type="Proteomes" id="UP000631114">
    <property type="component" value="Unassembled WGS sequence"/>
</dbReference>